<accession>A0ACB8DRK8</accession>
<keyword evidence="2" id="KW-1185">Reference proteome</keyword>
<proteinExistence type="predicted"/>
<evidence type="ECO:0000313" key="2">
    <source>
        <dbReference type="Proteomes" id="UP000821865"/>
    </source>
</evidence>
<protein>
    <submittedName>
        <fullName evidence="1">Uncharacterized protein</fullName>
    </submittedName>
</protein>
<name>A0ACB8DRK8_DERSI</name>
<organism evidence="1 2">
    <name type="scientific">Dermacentor silvarum</name>
    <name type="common">Tick</name>
    <dbReference type="NCBI Taxonomy" id="543639"/>
    <lineage>
        <taxon>Eukaryota</taxon>
        <taxon>Metazoa</taxon>
        <taxon>Ecdysozoa</taxon>
        <taxon>Arthropoda</taxon>
        <taxon>Chelicerata</taxon>
        <taxon>Arachnida</taxon>
        <taxon>Acari</taxon>
        <taxon>Parasitiformes</taxon>
        <taxon>Ixodida</taxon>
        <taxon>Ixodoidea</taxon>
        <taxon>Ixodidae</taxon>
        <taxon>Rhipicephalinae</taxon>
        <taxon>Dermacentor</taxon>
    </lineage>
</organism>
<dbReference type="EMBL" id="CM023479">
    <property type="protein sequence ID" value="KAH7974991.1"/>
    <property type="molecule type" value="Genomic_DNA"/>
</dbReference>
<comment type="caution">
    <text evidence="1">The sequence shown here is derived from an EMBL/GenBank/DDBJ whole genome shotgun (WGS) entry which is preliminary data.</text>
</comment>
<evidence type="ECO:0000313" key="1">
    <source>
        <dbReference type="EMBL" id="KAH7974991.1"/>
    </source>
</evidence>
<dbReference type="Proteomes" id="UP000821865">
    <property type="component" value="Chromosome 10"/>
</dbReference>
<reference evidence="1" key="1">
    <citation type="submission" date="2020-05" db="EMBL/GenBank/DDBJ databases">
        <title>Large-scale comparative analyses of tick genomes elucidate their genetic diversity and vector capacities.</title>
        <authorList>
            <person name="Jia N."/>
            <person name="Wang J."/>
            <person name="Shi W."/>
            <person name="Du L."/>
            <person name="Sun Y."/>
            <person name="Zhan W."/>
            <person name="Jiang J."/>
            <person name="Wang Q."/>
            <person name="Zhang B."/>
            <person name="Ji P."/>
            <person name="Sakyi L.B."/>
            <person name="Cui X."/>
            <person name="Yuan T."/>
            <person name="Jiang B."/>
            <person name="Yang W."/>
            <person name="Lam T.T.-Y."/>
            <person name="Chang Q."/>
            <person name="Ding S."/>
            <person name="Wang X."/>
            <person name="Zhu J."/>
            <person name="Ruan X."/>
            <person name="Zhao L."/>
            <person name="Wei J."/>
            <person name="Que T."/>
            <person name="Du C."/>
            <person name="Cheng J."/>
            <person name="Dai P."/>
            <person name="Han X."/>
            <person name="Huang E."/>
            <person name="Gao Y."/>
            <person name="Liu J."/>
            <person name="Shao H."/>
            <person name="Ye R."/>
            <person name="Li L."/>
            <person name="Wei W."/>
            <person name="Wang X."/>
            <person name="Wang C."/>
            <person name="Yang T."/>
            <person name="Huo Q."/>
            <person name="Li W."/>
            <person name="Guo W."/>
            <person name="Chen H."/>
            <person name="Zhou L."/>
            <person name="Ni X."/>
            <person name="Tian J."/>
            <person name="Zhou Y."/>
            <person name="Sheng Y."/>
            <person name="Liu T."/>
            <person name="Pan Y."/>
            <person name="Xia L."/>
            <person name="Li J."/>
            <person name="Zhao F."/>
            <person name="Cao W."/>
        </authorList>
    </citation>
    <scope>NUCLEOTIDE SEQUENCE</scope>
    <source>
        <strain evidence="1">Dsil-2018</strain>
    </source>
</reference>
<sequence length="138" mass="15269">MNGITQRLNEPFGGLDVILCGDLRQLPPVRASEIYKRCRSEDGLIGLTSGVGFSNVLTKIGDARALEPDEVRLLESRFVTAAEAMERAPSAVRIFYLNNEVTRFNEAVAQAQGDGGYRTLRARDEFIECKTPHLLENA</sequence>
<gene>
    <name evidence="1" type="ORF">HPB49_022374</name>
</gene>